<dbReference type="PROSITE" id="PS50158">
    <property type="entry name" value="ZF_CCHC"/>
    <property type="match status" value="1"/>
</dbReference>
<sequence length="434" mass="49761">MYPIPASQSPPMSQSTINYQHKPTSSYASVTSSTCFPKKDQAIVLDSIDGITLREYIIALSSIIPATCIRFISRISNARICIYLDTKKTADKLLDENKKINIKEHILEIKPLITRNKRIVLSNVCPVIPNYVIEQKFHELNIQIMSPITFMKIGVTDPGFSHILSFRRQLYVSPEDNTRLPESFQLTFEGTNYWIYVSTDALKCFTCNTEGHLSKNCPQNTTTSQSYQQQSESQTTQEIKKIFERNDDTIITEPVINIQNTYEFITPSQTNLKGKKRLHSPTTSNSSNVEVIKQCAQKDHHVSLDIDTDESSSNVSQDDMEIKIKTKKKLKKIDPRTEEEVWNEIRDSITELSNEEILPISLDQFISLLDNSRGKQNIKELVYSYTENIKDLIIMCNTLHSKMNKSLKKRCSRLSRKLHELLNHNSIVTSETDK</sequence>
<evidence type="ECO:0000313" key="4">
    <source>
        <dbReference type="Proteomes" id="UP001153714"/>
    </source>
</evidence>
<dbReference type="Gene3D" id="4.10.60.10">
    <property type="entry name" value="Zinc finger, CCHC-type"/>
    <property type="match status" value="1"/>
</dbReference>
<dbReference type="InterPro" id="IPR001878">
    <property type="entry name" value="Znf_CCHC"/>
</dbReference>
<dbReference type="OrthoDB" id="442428at2759"/>
<accession>A0A9N9R8U3</accession>
<keyword evidence="1" id="KW-0862">Zinc</keyword>
<dbReference type="Proteomes" id="UP001153714">
    <property type="component" value="Chromosome 4"/>
</dbReference>
<dbReference type="GO" id="GO:0003676">
    <property type="term" value="F:nucleic acid binding"/>
    <property type="evidence" value="ECO:0007669"/>
    <property type="project" value="InterPro"/>
</dbReference>
<evidence type="ECO:0000313" key="3">
    <source>
        <dbReference type="EMBL" id="CAG9791951.1"/>
    </source>
</evidence>
<keyword evidence="1" id="KW-0863">Zinc-finger</keyword>
<reference evidence="3" key="2">
    <citation type="submission" date="2022-10" db="EMBL/GenBank/DDBJ databases">
        <authorList>
            <consortium name="ENA_rothamsted_submissions"/>
            <consortium name="culmorum"/>
            <person name="King R."/>
        </authorList>
    </citation>
    <scope>NUCLEOTIDE SEQUENCE</scope>
</reference>
<dbReference type="GO" id="GO:0008270">
    <property type="term" value="F:zinc ion binding"/>
    <property type="evidence" value="ECO:0007669"/>
    <property type="project" value="UniProtKB-KW"/>
</dbReference>
<keyword evidence="4" id="KW-1185">Reference proteome</keyword>
<feature type="domain" description="CCHC-type" evidence="2">
    <location>
        <begin position="203"/>
        <end position="219"/>
    </location>
</feature>
<organism evidence="3 4">
    <name type="scientific">Diatraea saccharalis</name>
    <name type="common">sugarcane borer</name>
    <dbReference type="NCBI Taxonomy" id="40085"/>
    <lineage>
        <taxon>Eukaryota</taxon>
        <taxon>Metazoa</taxon>
        <taxon>Ecdysozoa</taxon>
        <taxon>Arthropoda</taxon>
        <taxon>Hexapoda</taxon>
        <taxon>Insecta</taxon>
        <taxon>Pterygota</taxon>
        <taxon>Neoptera</taxon>
        <taxon>Endopterygota</taxon>
        <taxon>Lepidoptera</taxon>
        <taxon>Glossata</taxon>
        <taxon>Ditrysia</taxon>
        <taxon>Pyraloidea</taxon>
        <taxon>Crambidae</taxon>
        <taxon>Crambinae</taxon>
        <taxon>Diatraea</taxon>
    </lineage>
</organism>
<evidence type="ECO:0000256" key="1">
    <source>
        <dbReference type="PROSITE-ProRule" id="PRU00047"/>
    </source>
</evidence>
<evidence type="ECO:0000259" key="2">
    <source>
        <dbReference type="PROSITE" id="PS50158"/>
    </source>
</evidence>
<keyword evidence="1" id="KW-0479">Metal-binding</keyword>
<gene>
    <name evidence="3" type="ORF">DIATSA_LOCUS9532</name>
</gene>
<proteinExistence type="predicted"/>
<dbReference type="Pfam" id="PF00098">
    <property type="entry name" value="zf-CCHC"/>
    <property type="match status" value="1"/>
</dbReference>
<reference evidence="3" key="1">
    <citation type="submission" date="2021-12" db="EMBL/GenBank/DDBJ databases">
        <authorList>
            <person name="King R."/>
        </authorList>
    </citation>
    <scope>NUCLEOTIDE SEQUENCE</scope>
</reference>
<dbReference type="EMBL" id="OU893335">
    <property type="protein sequence ID" value="CAG9791951.1"/>
    <property type="molecule type" value="Genomic_DNA"/>
</dbReference>
<name>A0A9N9R8U3_9NEOP</name>
<protein>
    <recommendedName>
        <fullName evidence="2">CCHC-type domain-containing protein</fullName>
    </recommendedName>
</protein>
<dbReference type="AlphaFoldDB" id="A0A9N9R8U3"/>
<dbReference type="SMART" id="SM00343">
    <property type="entry name" value="ZnF_C2HC"/>
    <property type="match status" value="1"/>
</dbReference>
<dbReference type="SUPFAM" id="SSF57756">
    <property type="entry name" value="Retrovirus zinc finger-like domains"/>
    <property type="match status" value="1"/>
</dbReference>
<dbReference type="InterPro" id="IPR036875">
    <property type="entry name" value="Znf_CCHC_sf"/>
</dbReference>